<sequence length="328" mass="34549">MNLEQLRGFVEIARLGNFTRAAEELHLAQPSLSRQISTLERELGSDLFHRARGNISLTAAGELLLPYARRMLADAASVRREMAEIAGLSRGRVRLGAPPSLCASIVSDVVSAFREAHPGIELEITERGSRRLVAALAEGGLDLALLASSDAAAASPVSLTRTPLLTEDLVVISSAERPAICSGRAIALAAVADLPLIAFPRSYELRAATDAAFAAAGLAAEVVVEGPEMDTVLRFVERGVGVAIVPAMVALGRPGLRAVPLATPRMTRTVSLTHRADMAPTRAAAALRDTIIATAERLAGSGEFVTPWHAEGNVLIPTSSISADRVNY</sequence>
<comment type="similarity">
    <text evidence="1">Belongs to the LysR transcriptional regulatory family.</text>
</comment>
<dbReference type="Proteomes" id="UP001230289">
    <property type="component" value="Unassembled WGS sequence"/>
</dbReference>
<evidence type="ECO:0000256" key="4">
    <source>
        <dbReference type="ARBA" id="ARBA00023163"/>
    </source>
</evidence>
<dbReference type="PROSITE" id="PS50931">
    <property type="entry name" value="HTH_LYSR"/>
    <property type="match status" value="1"/>
</dbReference>
<evidence type="ECO:0000256" key="3">
    <source>
        <dbReference type="ARBA" id="ARBA00023125"/>
    </source>
</evidence>
<dbReference type="InterPro" id="IPR036388">
    <property type="entry name" value="WH-like_DNA-bd_sf"/>
</dbReference>
<dbReference type="Gene3D" id="3.40.190.290">
    <property type="match status" value="1"/>
</dbReference>
<dbReference type="InterPro" id="IPR005119">
    <property type="entry name" value="LysR_subst-bd"/>
</dbReference>
<proteinExistence type="inferred from homology"/>
<dbReference type="InterPro" id="IPR036390">
    <property type="entry name" value="WH_DNA-bd_sf"/>
</dbReference>
<evidence type="ECO:0000256" key="2">
    <source>
        <dbReference type="ARBA" id="ARBA00023015"/>
    </source>
</evidence>
<dbReference type="InterPro" id="IPR000847">
    <property type="entry name" value="LysR_HTH_N"/>
</dbReference>
<dbReference type="SUPFAM" id="SSF46785">
    <property type="entry name" value="Winged helix' DNA-binding domain"/>
    <property type="match status" value="1"/>
</dbReference>
<feature type="domain" description="HTH lysR-type" evidence="5">
    <location>
        <begin position="1"/>
        <end position="58"/>
    </location>
</feature>
<dbReference type="PRINTS" id="PR00039">
    <property type="entry name" value="HTHLYSR"/>
</dbReference>
<dbReference type="Pfam" id="PF00126">
    <property type="entry name" value="HTH_1"/>
    <property type="match status" value="1"/>
</dbReference>
<keyword evidence="7" id="KW-1185">Reference proteome</keyword>
<organism evidence="6 7">
    <name type="scientific">Microbacterium capsulatum</name>
    <dbReference type="NCBI Taxonomy" id="3041921"/>
    <lineage>
        <taxon>Bacteria</taxon>
        <taxon>Bacillati</taxon>
        <taxon>Actinomycetota</taxon>
        <taxon>Actinomycetes</taxon>
        <taxon>Micrococcales</taxon>
        <taxon>Microbacteriaceae</taxon>
        <taxon>Microbacterium</taxon>
    </lineage>
</organism>
<dbReference type="Gene3D" id="1.10.10.10">
    <property type="entry name" value="Winged helix-like DNA-binding domain superfamily/Winged helix DNA-binding domain"/>
    <property type="match status" value="1"/>
</dbReference>
<keyword evidence="3" id="KW-0238">DNA-binding</keyword>
<evidence type="ECO:0000313" key="7">
    <source>
        <dbReference type="Proteomes" id="UP001230289"/>
    </source>
</evidence>
<evidence type="ECO:0000313" key="6">
    <source>
        <dbReference type="EMBL" id="MDQ4214611.1"/>
    </source>
</evidence>
<gene>
    <name evidence="6" type="ORF">RBR11_11870</name>
</gene>
<accession>A0ABU0XHQ2</accession>
<dbReference type="SUPFAM" id="SSF53850">
    <property type="entry name" value="Periplasmic binding protein-like II"/>
    <property type="match status" value="1"/>
</dbReference>
<name>A0ABU0XHQ2_9MICO</name>
<evidence type="ECO:0000256" key="1">
    <source>
        <dbReference type="ARBA" id="ARBA00009437"/>
    </source>
</evidence>
<reference evidence="6 7" key="1">
    <citation type="submission" date="2023-08" db="EMBL/GenBank/DDBJ databases">
        <title>Microbacterium sp. nov., isolated from a waste landfill.</title>
        <authorList>
            <person name="Wen W."/>
        </authorList>
    </citation>
    <scope>NUCLEOTIDE SEQUENCE [LARGE SCALE GENOMIC DNA]</scope>
    <source>
        <strain evidence="6 7">ASV81</strain>
    </source>
</reference>
<dbReference type="CDD" id="cd05466">
    <property type="entry name" value="PBP2_LTTR_substrate"/>
    <property type="match status" value="1"/>
</dbReference>
<dbReference type="PANTHER" id="PTHR30419">
    <property type="entry name" value="HTH-TYPE TRANSCRIPTIONAL REGULATOR YBHD"/>
    <property type="match status" value="1"/>
</dbReference>
<keyword evidence="4" id="KW-0804">Transcription</keyword>
<comment type="caution">
    <text evidence="6">The sequence shown here is derived from an EMBL/GenBank/DDBJ whole genome shotgun (WGS) entry which is preliminary data.</text>
</comment>
<dbReference type="Pfam" id="PF03466">
    <property type="entry name" value="LysR_substrate"/>
    <property type="match status" value="1"/>
</dbReference>
<protein>
    <submittedName>
        <fullName evidence="6">LysR substrate-binding domain-containing protein</fullName>
    </submittedName>
</protein>
<evidence type="ECO:0000259" key="5">
    <source>
        <dbReference type="PROSITE" id="PS50931"/>
    </source>
</evidence>
<dbReference type="EMBL" id="JAVFCB010000006">
    <property type="protein sequence ID" value="MDQ4214611.1"/>
    <property type="molecule type" value="Genomic_DNA"/>
</dbReference>
<dbReference type="RefSeq" id="WP_308489554.1">
    <property type="nucleotide sequence ID" value="NZ_JAVFCB010000006.1"/>
</dbReference>
<keyword evidence="2" id="KW-0805">Transcription regulation</keyword>
<dbReference type="InterPro" id="IPR050950">
    <property type="entry name" value="HTH-type_LysR_regulators"/>
</dbReference>